<feature type="transmembrane region" description="Helical" evidence="2">
    <location>
        <begin position="117"/>
        <end position="139"/>
    </location>
</feature>
<reference evidence="5" key="1">
    <citation type="journal article" date="2011" name="Science">
        <title>The plant cell wall-decomposing machinery underlies the functional diversity of forest fungi.</title>
        <authorList>
            <person name="Eastwood D.C."/>
            <person name="Floudas D."/>
            <person name="Binder M."/>
            <person name="Majcherczyk A."/>
            <person name="Schneider P."/>
            <person name="Aerts A."/>
            <person name="Asiegbu F.O."/>
            <person name="Baker S.E."/>
            <person name="Barry K."/>
            <person name="Bendiksby M."/>
            <person name="Blumentritt M."/>
            <person name="Coutinho P.M."/>
            <person name="Cullen D."/>
            <person name="de Vries R.P."/>
            <person name="Gathman A."/>
            <person name="Goodell B."/>
            <person name="Henrissat B."/>
            <person name="Ihrmark K."/>
            <person name="Kauserud H."/>
            <person name="Kohler A."/>
            <person name="LaButti K."/>
            <person name="Lapidus A."/>
            <person name="Lavin J.L."/>
            <person name="Lee Y.-H."/>
            <person name="Lindquist E."/>
            <person name="Lilly W."/>
            <person name="Lucas S."/>
            <person name="Morin E."/>
            <person name="Murat C."/>
            <person name="Oguiza J.A."/>
            <person name="Park J."/>
            <person name="Pisabarro A.G."/>
            <person name="Riley R."/>
            <person name="Rosling A."/>
            <person name="Salamov A."/>
            <person name="Schmidt O."/>
            <person name="Schmutz J."/>
            <person name="Skrede I."/>
            <person name="Stenlid J."/>
            <person name="Wiebenga A."/>
            <person name="Xie X."/>
            <person name="Kuees U."/>
            <person name="Hibbett D.S."/>
            <person name="Hoffmeister D."/>
            <person name="Hoegberg N."/>
            <person name="Martin F."/>
            <person name="Grigoriev I.V."/>
            <person name="Watkinson S.C."/>
        </authorList>
    </citation>
    <scope>NUCLEOTIDE SEQUENCE [LARGE SCALE GENOMIC DNA]</scope>
    <source>
        <strain evidence="5">strain S7.3</strain>
    </source>
</reference>
<feature type="domain" description="DUF6533" evidence="3">
    <location>
        <begin position="19"/>
        <end position="64"/>
    </location>
</feature>
<feature type="compositionally biased region" description="Basic and acidic residues" evidence="1">
    <location>
        <begin position="289"/>
        <end position="299"/>
    </location>
</feature>
<evidence type="ECO:0000313" key="4">
    <source>
        <dbReference type="EMBL" id="EGN99647.1"/>
    </source>
</evidence>
<evidence type="ECO:0000256" key="2">
    <source>
        <dbReference type="SAM" id="Phobius"/>
    </source>
</evidence>
<organism evidence="5">
    <name type="scientific">Serpula lacrymans var. lacrymans (strain S7.3)</name>
    <name type="common">Dry rot fungus</name>
    <dbReference type="NCBI Taxonomy" id="936435"/>
    <lineage>
        <taxon>Eukaryota</taxon>
        <taxon>Fungi</taxon>
        <taxon>Dikarya</taxon>
        <taxon>Basidiomycota</taxon>
        <taxon>Agaricomycotina</taxon>
        <taxon>Agaricomycetes</taxon>
        <taxon>Agaricomycetidae</taxon>
        <taxon>Boletales</taxon>
        <taxon>Coniophorineae</taxon>
        <taxon>Serpulaceae</taxon>
        <taxon>Serpula</taxon>
    </lineage>
</organism>
<gene>
    <name evidence="4" type="ORF">SERLA73DRAFT_179762</name>
</gene>
<dbReference type="EMBL" id="GL945479">
    <property type="protein sequence ID" value="EGN99647.1"/>
    <property type="molecule type" value="Genomic_DNA"/>
</dbReference>
<feature type="transmembrane region" description="Helical" evidence="2">
    <location>
        <begin position="86"/>
        <end position="105"/>
    </location>
</feature>
<dbReference type="InParanoid" id="F8PUC7"/>
<dbReference type="Proteomes" id="UP000008063">
    <property type="component" value="Unassembled WGS sequence"/>
</dbReference>
<proteinExistence type="predicted"/>
<feature type="transmembrane region" description="Helical" evidence="2">
    <location>
        <begin position="159"/>
        <end position="179"/>
    </location>
</feature>
<dbReference type="HOGENOM" id="CLU_035509_11_1_1"/>
<keyword evidence="2" id="KW-0812">Transmembrane</keyword>
<dbReference type="InterPro" id="IPR045340">
    <property type="entry name" value="DUF6533"/>
</dbReference>
<dbReference type="Pfam" id="PF20151">
    <property type="entry name" value="DUF6533"/>
    <property type="match status" value="1"/>
</dbReference>
<evidence type="ECO:0000259" key="3">
    <source>
        <dbReference type="Pfam" id="PF20151"/>
    </source>
</evidence>
<protein>
    <recommendedName>
        <fullName evidence="3">DUF6533 domain-containing protein</fullName>
    </recommendedName>
</protein>
<keyword evidence="2" id="KW-1133">Transmembrane helix</keyword>
<accession>F8PUC7</accession>
<dbReference type="OMA" id="NINDGHS"/>
<feature type="transmembrane region" description="Helical" evidence="2">
    <location>
        <begin position="20"/>
        <end position="45"/>
    </location>
</feature>
<evidence type="ECO:0000256" key="1">
    <source>
        <dbReference type="SAM" id="MobiDB-lite"/>
    </source>
</evidence>
<feature type="transmembrane region" description="Helical" evidence="2">
    <location>
        <begin position="57"/>
        <end position="74"/>
    </location>
</feature>
<keyword evidence="5" id="KW-1185">Reference proteome</keyword>
<dbReference type="AlphaFoldDB" id="F8PUC7"/>
<keyword evidence="2" id="KW-0472">Membrane</keyword>
<dbReference type="OrthoDB" id="2645170at2759"/>
<sequence length="308" mass="35091">MSSESLSVSFRSGLQTSKYFNIAAFALWVFDYCITLETEVFWVWGKKWGLTRFMFTISRYLTLVCATMIAYSAFQTVPDNCSTLSYLVVVEIVIITLSTEGLLVMRMYAFWKCSKRFLLQLLPFSLIIVLGGTILPAKVNINDGHSNLGLCFLFGPESFVFYYMFVIVFEIVSLCLTLFRRYNHYYSSRSNLIRTLYRDGLLYIGSIILITLANIILYCSFPAQYNESLATFQLVLHSILASRILFNLHESDTIPYSGTVPASSIRFNHHENDAHTYLDTILLSVPSAGEERPAAERQVESSPVQETE</sequence>
<name>F8PUC7_SERL3</name>
<evidence type="ECO:0000313" key="5">
    <source>
        <dbReference type="Proteomes" id="UP000008063"/>
    </source>
</evidence>
<feature type="transmembrane region" description="Helical" evidence="2">
    <location>
        <begin position="200"/>
        <end position="223"/>
    </location>
</feature>
<feature type="region of interest" description="Disordered" evidence="1">
    <location>
        <begin position="289"/>
        <end position="308"/>
    </location>
</feature>